<evidence type="ECO:0000256" key="6">
    <source>
        <dbReference type="ARBA" id="ARBA00022679"/>
    </source>
</evidence>
<dbReference type="InterPro" id="IPR036662">
    <property type="entry name" value="PTS_EIIA_man-typ_sf"/>
</dbReference>
<evidence type="ECO:0000256" key="7">
    <source>
        <dbReference type="ARBA" id="ARBA00046577"/>
    </source>
</evidence>
<evidence type="ECO:0000256" key="1">
    <source>
        <dbReference type="ARBA" id="ARBA00001113"/>
    </source>
</evidence>
<dbReference type="Pfam" id="PF03610">
    <property type="entry name" value="EIIA-man"/>
    <property type="match status" value="1"/>
</dbReference>
<comment type="subunit">
    <text evidence="7">Homodimer. The dihydroxyacetone kinase complex is composed of a homodimer of DhaM, a homodimer of DhaK and the subunit DhaL.</text>
</comment>
<protein>
    <recommendedName>
        <fullName evidence="5">Phosphocarrier protein HPr</fullName>
        <ecNumber evidence="4">2.7.1.121</ecNumber>
    </recommendedName>
</protein>
<dbReference type="CDD" id="cd00367">
    <property type="entry name" value="PTS-HPr_like"/>
    <property type="match status" value="1"/>
</dbReference>
<dbReference type="InterPro" id="IPR000032">
    <property type="entry name" value="HPr-like"/>
</dbReference>
<evidence type="ECO:0000313" key="10">
    <source>
        <dbReference type="EMBL" id="XCH30079.1"/>
    </source>
</evidence>
<dbReference type="NCBIfam" id="TIGR01003">
    <property type="entry name" value="PTS_HPr_family"/>
    <property type="match status" value="1"/>
</dbReference>
<evidence type="ECO:0000256" key="2">
    <source>
        <dbReference type="ARBA" id="ARBA00002788"/>
    </source>
</evidence>
<dbReference type="SUPFAM" id="SSF53062">
    <property type="entry name" value="PTS system fructose IIA component-like"/>
    <property type="match status" value="1"/>
</dbReference>
<dbReference type="InterPro" id="IPR004701">
    <property type="entry name" value="PTS_EIIA_man-typ"/>
</dbReference>
<dbReference type="PRINTS" id="PR00107">
    <property type="entry name" value="PHOSPHOCPHPR"/>
</dbReference>
<dbReference type="InterPro" id="IPR012844">
    <property type="entry name" value="DhaM_N"/>
</dbReference>
<evidence type="ECO:0000256" key="4">
    <source>
        <dbReference type="ARBA" id="ARBA00012095"/>
    </source>
</evidence>
<dbReference type="GO" id="GO:0019563">
    <property type="term" value="P:glycerol catabolic process"/>
    <property type="evidence" value="ECO:0007669"/>
    <property type="project" value="InterPro"/>
</dbReference>
<dbReference type="PANTHER" id="PTHR38594">
    <property type="entry name" value="PEP-DEPENDENT DIHYDROXYACETONE KINASE, PHOSPHORYL DONOR SUBUNIT DHAM"/>
    <property type="match status" value="1"/>
</dbReference>
<comment type="function">
    <text evidence="3">General (non sugar-specific) component of the phosphoenolpyruvate-dependent sugar phosphotransferase system (sugar PTS). This major carbohydrate active-transport system catalyzes the phosphorylation of incoming sugar substrates concomitantly with their translocation across the cell membrane. The phosphoryl group from phosphoenolpyruvate (PEP) is transferred to the phosphoryl carrier protein HPr by enzyme I. Phospho-HPr then transfers it to the PTS EIIA domain.</text>
</comment>
<dbReference type="Gene3D" id="3.40.50.510">
    <property type="entry name" value="Phosphotransferase system, mannose-type IIA component"/>
    <property type="match status" value="1"/>
</dbReference>
<dbReference type="NCBIfam" id="TIGR02364">
    <property type="entry name" value="dha_pts"/>
    <property type="match status" value="1"/>
</dbReference>
<dbReference type="RefSeq" id="WP_353708115.1">
    <property type="nucleotide sequence ID" value="NZ_CP159290.1"/>
</dbReference>
<dbReference type="EC" id="2.7.1.121" evidence="4"/>
<accession>A0AAU8G0F2</accession>
<dbReference type="EMBL" id="CP159290">
    <property type="protein sequence ID" value="XCH30079.1"/>
    <property type="molecule type" value="Genomic_DNA"/>
</dbReference>
<gene>
    <name evidence="10" type="primary">dhaM</name>
    <name evidence="10" type="ORF">ABRQ22_21470</name>
</gene>
<dbReference type="GO" id="GO:0009401">
    <property type="term" value="P:phosphoenolpyruvate-dependent sugar phosphotransferase system"/>
    <property type="evidence" value="ECO:0007669"/>
    <property type="project" value="InterPro"/>
</dbReference>
<keyword evidence="6 10" id="KW-0808">Transferase</keyword>
<dbReference type="AlphaFoldDB" id="A0AAU8G0F2"/>
<feature type="domain" description="HPr" evidence="9">
    <location>
        <begin position="162"/>
        <end position="245"/>
    </location>
</feature>
<dbReference type="Pfam" id="PF00381">
    <property type="entry name" value="PTS-HPr"/>
    <property type="match status" value="1"/>
</dbReference>
<dbReference type="PROSITE" id="PS51350">
    <property type="entry name" value="PTS_HPR_DOM"/>
    <property type="match status" value="1"/>
</dbReference>
<feature type="domain" description="PTS EIIA type-4" evidence="8">
    <location>
        <begin position="13"/>
        <end position="140"/>
    </location>
</feature>
<dbReference type="PROSITE" id="PS00369">
    <property type="entry name" value="PTS_HPR_HIS"/>
    <property type="match status" value="1"/>
</dbReference>
<evidence type="ECO:0000259" key="8">
    <source>
        <dbReference type="PROSITE" id="PS51096"/>
    </source>
</evidence>
<dbReference type="GO" id="GO:0016020">
    <property type="term" value="C:membrane"/>
    <property type="evidence" value="ECO:0007669"/>
    <property type="project" value="InterPro"/>
</dbReference>
<dbReference type="InterPro" id="IPR039643">
    <property type="entry name" value="DhaM"/>
</dbReference>
<dbReference type="InterPro" id="IPR001020">
    <property type="entry name" value="PTS_HPr_His_P_site"/>
</dbReference>
<sequence length="245" mass="23765">MSGAAGPVGARARVALVLVSHSQRLAEGAVELSAQMAPGVLLLAAGGTDDGGLGTSYDRVSAALDEALAVAEGVVVLADLGSAVMTVESVLDMEDGFDGRVRLADAPFVEGAVAAAVTAHGGGDVAEVLASAEHAGGTFAVAGGAPAEEASATRAEPPADGATRAVVALRNPLGLHARPAAVLARLVAGFDATVAIDGVNGASVLELMKLGATGGQDLTVTGEGPQAADAVRAVVEAVEGGFGEV</sequence>
<dbReference type="PROSITE" id="PS51096">
    <property type="entry name" value="PTS_EIIA_TYPE_4"/>
    <property type="match status" value="1"/>
</dbReference>
<comment type="function">
    <text evidence="2">Component of the dihydroxyacetone kinase complex, which is responsible for the phosphoenolpyruvate (PEP)-dependent phosphorylation of dihydroxyacetone. DhaM serves as the phosphoryl donor. Is phosphorylated by phosphoenolpyruvate in an EI- and HPr-dependent reaction, and a phosphorelay system on histidine residues finally leads to phosphoryl transfer to DhaL and dihydroxyacetone.</text>
</comment>
<comment type="catalytic activity">
    <reaction evidence="1">
        <text>dihydroxyacetone + phosphoenolpyruvate = dihydroxyacetone phosphate + pyruvate</text>
        <dbReference type="Rhea" id="RHEA:18381"/>
        <dbReference type="ChEBI" id="CHEBI:15361"/>
        <dbReference type="ChEBI" id="CHEBI:16016"/>
        <dbReference type="ChEBI" id="CHEBI:57642"/>
        <dbReference type="ChEBI" id="CHEBI:58702"/>
        <dbReference type="EC" id="2.7.1.121"/>
    </reaction>
</comment>
<evidence type="ECO:0000259" key="9">
    <source>
        <dbReference type="PROSITE" id="PS51350"/>
    </source>
</evidence>
<dbReference type="PANTHER" id="PTHR38594:SF1">
    <property type="entry name" value="PEP-DEPENDENT DIHYDROXYACETONE KINASE, PHOSPHORYL DONOR SUBUNIT DHAM"/>
    <property type="match status" value="1"/>
</dbReference>
<evidence type="ECO:0000256" key="5">
    <source>
        <dbReference type="ARBA" id="ARBA00020422"/>
    </source>
</evidence>
<evidence type="ECO:0000256" key="3">
    <source>
        <dbReference type="ARBA" id="ARBA00003681"/>
    </source>
</evidence>
<dbReference type="InterPro" id="IPR035895">
    <property type="entry name" value="HPr-like_sf"/>
</dbReference>
<dbReference type="Gene3D" id="3.30.1340.10">
    <property type="entry name" value="HPr-like"/>
    <property type="match status" value="1"/>
</dbReference>
<proteinExistence type="predicted"/>
<dbReference type="GO" id="GO:0047324">
    <property type="term" value="F:phosphoenolpyruvate-glycerone phosphotransferase activity"/>
    <property type="evidence" value="ECO:0007669"/>
    <property type="project" value="UniProtKB-EC"/>
</dbReference>
<dbReference type="SUPFAM" id="SSF55594">
    <property type="entry name" value="HPr-like"/>
    <property type="match status" value="1"/>
</dbReference>
<organism evidence="10">
    <name type="scientific">Cellulosimicrobium sp. ES-005</name>
    <dbReference type="NCBI Taxonomy" id="3163031"/>
    <lineage>
        <taxon>Bacteria</taxon>
        <taxon>Bacillati</taxon>
        <taxon>Actinomycetota</taxon>
        <taxon>Actinomycetes</taxon>
        <taxon>Micrococcales</taxon>
        <taxon>Promicromonosporaceae</taxon>
        <taxon>Cellulosimicrobium</taxon>
    </lineage>
</organism>
<keyword evidence="10" id="KW-0418">Kinase</keyword>
<name>A0AAU8G0F2_9MICO</name>
<reference evidence="10" key="1">
    <citation type="submission" date="2024-06" db="EMBL/GenBank/DDBJ databases">
        <title>Complete genome sequence of the cellulolytic actinobacterium, Cellulosimicrobium ES-005.</title>
        <authorList>
            <person name="Matthews C.T."/>
            <person name="Underwood K.D."/>
            <person name="Ghanchi K.M."/>
            <person name="Fields S.D."/>
            <person name="Gardner S.G."/>
        </authorList>
    </citation>
    <scope>NUCLEOTIDE SEQUENCE</scope>
    <source>
        <strain evidence="10">ES-005</strain>
    </source>
</reference>